<evidence type="ECO:0008006" key="4">
    <source>
        <dbReference type="Google" id="ProtNLM"/>
    </source>
</evidence>
<dbReference type="EMBL" id="RAVZ01000056">
    <property type="protein sequence ID" value="RKG90363.1"/>
    <property type="molecule type" value="Genomic_DNA"/>
</dbReference>
<dbReference type="InterPro" id="IPR014867">
    <property type="entry name" value="Spore_coat_CotH_CotH2/3/7"/>
</dbReference>
<proteinExistence type="predicted"/>
<name>A0A3A8JLG7_9BACT</name>
<dbReference type="PANTHER" id="PTHR40050:SF1">
    <property type="entry name" value="INNER SPORE COAT PROTEIN H"/>
    <property type="match status" value="1"/>
</dbReference>
<organism evidence="2 3">
    <name type="scientific">Corallococcus terminator</name>
    <dbReference type="NCBI Taxonomy" id="2316733"/>
    <lineage>
        <taxon>Bacteria</taxon>
        <taxon>Pseudomonadati</taxon>
        <taxon>Myxococcota</taxon>
        <taxon>Myxococcia</taxon>
        <taxon>Myxococcales</taxon>
        <taxon>Cystobacterineae</taxon>
        <taxon>Myxococcaceae</taxon>
        <taxon>Corallococcus</taxon>
    </lineage>
</organism>
<gene>
    <name evidence="2" type="ORF">D7V88_11130</name>
</gene>
<feature type="compositionally biased region" description="Low complexity" evidence="1">
    <location>
        <begin position="36"/>
        <end position="61"/>
    </location>
</feature>
<evidence type="ECO:0000313" key="2">
    <source>
        <dbReference type="EMBL" id="RKG90363.1"/>
    </source>
</evidence>
<feature type="compositionally biased region" description="Basic residues" evidence="1">
    <location>
        <begin position="68"/>
        <end position="82"/>
    </location>
</feature>
<protein>
    <recommendedName>
        <fullName evidence="4">Spore coat protein CotH</fullName>
    </recommendedName>
</protein>
<sequence length="544" mass="61032">MEGYSGAKCGSAHLLHQRRRSTCPQGRPWQRRGGCSPSPGSDAPAAPAARRTGPRTPAAPGREVTDGRRKRRSWRQGGRHRGIGAGAKTWLAARRGRGGGSMGQARHGSLRVAMGLVLALGAAAPACLPQSPGRTAVPECTETPGAALEADAPVQGEDPRGYVEEDGLPVLHLYVADSLPDDDGYQAARVFYRGRCHVARARHRGATSKAFPKRSFTLHFLDGQTFDEPLLAGGFSDRRKLVLISPFNDNSYIRARLGFTLWSRMSSEHLQVKTFSAVVYLDGRYHGLFTVADHVDRHSLAAQGMDARGELFKAVGPGANFSRQDAFDRPKLSLHQDHEKKEGEPETGDGAYASIEQFTAFVADTPPERFRAERGAWMRVEDYEGWWMLAHLAALSDSVAKNAYHFRAQGAAARWRYIPWDLDASFGQNWDTTRRAPWPMDIFPEQNLIWTRMMEDPAIRQPLRERFHTLLLTSLHRDVVQGLIDTYAAEVERAARKDEAHWGEAYRQFPLWNQRTDINSFEDEVKYIHDWVDARWDLLEEELR</sequence>
<comment type="caution">
    <text evidence="2">The sequence shown here is derived from an EMBL/GenBank/DDBJ whole genome shotgun (WGS) entry which is preliminary data.</text>
</comment>
<dbReference type="AlphaFoldDB" id="A0A3A8JLG7"/>
<evidence type="ECO:0000256" key="1">
    <source>
        <dbReference type="SAM" id="MobiDB-lite"/>
    </source>
</evidence>
<dbReference type="Pfam" id="PF08757">
    <property type="entry name" value="CotH"/>
    <property type="match status" value="1"/>
</dbReference>
<dbReference type="Proteomes" id="UP000268094">
    <property type="component" value="Unassembled WGS sequence"/>
</dbReference>
<keyword evidence="3" id="KW-1185">Reference proteome</keyword>
<feature type="region of interest" description="Disordered" evidence="1">
    <location>
        <begin position="1"/>
        <end position="89"/>
    </location>
</feature>
<accession>A0A3A8JLG7</accession>
<evidence type="ECO:0000313" key="3">
    <source>
        <dbReference type="Proteomes" id="UP000268094"/>
    </source>
</evidence>
<dbReference type="PANTHER" id="PTHR40050">
    <property type="entry name" value="INNER SPORE COAT PROTEIN H"/>
    <property type="match status" value="1"/>
</dbReference>
<reference evidence="3" key="1">
    <citation type="submission" date="2018-09" db="EMBL/GenBank/DDBJ databases">
        <authorList>
            <person name="Livingstone P.G."/>
            <person name="Whitworth D.E."/>
        </authorList>
    </citation>
    <scope>NUCLEOTIDE SEQUENCE [LARGE SCALE GENOMIC DNA]</scope>
    <source>
        <strain evidence="3">CA054A</strain>
    </source>
</reference>